<dbReference type="Pfam" id="PF13966">
    <property type="entry name" value="zf-RVT"/>
    <property type="match status" value="1"/>
</dbReference>
<organism evidence="2 3">
    <name type="scientific">Tanacetum coccineum</name>
    <dbReference type="NCBI Taxonomy" id="301880"/>
    <lineage>
        <taxon>Eukaryota</taxon>
        <taxon>Viridiplantae</taxon>
        <taxon>Streptophyta</taxon>
        <taxon>Embryophyta</taxon>
        <taxon>Tracheophyta</taxon>
        <taxon>Spermatophyta</taxon>
        <taxon>Magnoliopsida</taxon>
        <taxon>eudicotyledons</taxon>
        <taxon>Gunneridae</taxon>
        <taxon>Pentapetalae</taxon>
        <taxon>asterids</taxon>
        <taxon>campanulids</taxon>
        <taxon>Asterales</taxon>
        <taxon>Asteraceae</taxon>
        <taxon>Asteroideae</taxon>
        <taxon>Anthemideae</taxon>
        <taxon>Anthemidinae</taxon>
        <taxon>Tanacetum</taxon>
    </lineage>
</organism>
<dbReference type="Pfam" id="PF00078">
    <property type="entry name" value="RVT_1"/>
    <property type="match status" value="1"/>
</dbReference>
<keyword evidence="3" id="KW-1185">Reference proteome</keyword>
<dbReference type="SUPFAM" id="SSF56672">
    <property type="entry name" value="DNA/RNA polymerases"/>
    <property type="match status" value="1"/>
</dbReference>
<dbReference type="InterPro" id="IPR043502">
    <property type="entry name" value="DNA/RNA_pol_sf"/>
</dbReference>
<proteinExistence type="predicted"/>
<sequence>MERDVTREEVKRAVWDCGTDKSPGPDGFTFGFIRKFWDCIEADVIEAVMYFFSCGDVPKGSHSSFIALIPKVPGANMVKDFRPISLIGCIHKIIGKIMANRLVGVLGDIVSEEQSAFIANRQILDGPFILNEVMHWCKAKKKQALIFKVDFEKAYDSVRWDFLDEVLDKFGFGNKWRRWVQNSLNSSRGSILVNGSPTVEFQFYKGLKQGDPLSPFLFILIMESLHLSFQRVVEAGMFSGISLSSTLTLSHMFYADDAIFIGNWKEGNIDVLVNVLECFHQVSGLRINMCKSKILGIHVADVLVKQAAAKLGCLVLNTPFVYLGTKVGAKMSRVNEWNEVVEKVKNRLSKWKVKALSIGGRLTLLKSVLGSIPIFYMSIYKAPSRVLKILESIRNQFFNGNDSCSKKAAWIKWSSVLADKSKGGLGIASLYALNRGLMIKWVWRFLSQSSALWVRVVKAIHGEEGKLNSNNIYSMGSCWLNIVKEVRMLATKGVNAMEFVRHKLGNGEMTRFWEDTWMNDVALKDSFPRLYALERFKNASVSSKLNDLSLVSSFRRNVRGGAEQSQFDALSNAMKEVALVPMSDRYVWSLNGSGDFSVASIRKVIDDSYLPSISSRTRWIKNVPIKVNILTWKIKMDALPTRFNLSRRGIDIESISCPICDCGVETSSHLFFRCSLSRQIVSKILLWWDVPYVEVESYAEWLEWLGSVRMSASLKLMFEGVFSVFWWLLWSFRNKTIFETSSPSKSILFDDVVSSSFHWSRSRSNFKFSRDEWYMYPHLIVM</sequence>
<comment type="caution">
    <text evidence="2">The sequence shown here is derived from an EMBL/GenBank/DDBJ whole genome shotgun (WGS) entry which is preliminary data.</text>
</comment>
<accession>A0ABQ5CSI3</accession>
<dbReference type="PANTHER" id="PTHR33116">
    <property type="entry name" value="REVERSE TRANSCRIPTASE ZINC-BINDING DOMAIN-CONTAINING PROTEIN-RELATED-RELATED"/>
    <property type="match status" value="1"/>
</dbReference>
<reference evidence="2" key="1">
    <citation type="journal article" date="2022" name="Int. J. Mol. Sci.">
        <title>Draft Genome of Tanacetum Coccineum: Genomic Comparison of Closely Related Tanacetum-Family Plants.</title>
        <authorList>
            <person name="Yamashiro T."/>
            <person name="Shiraishi A."/>
            <person name="Nakayama K."/>
            <person name="Satake H."/>
        </authorList>
    </citation>
    <scope>NUCLEOTIDE SEQUENCE</scope>
</reference>
<dbReference type="Proteomes" id="UP001151760">
    <property type="component" value="Unassembled WGS sequence"/>
</dbReference>
<evidence type="ECO:0000313" key="2">
    <source>
        <dbReference type="EMBL" id="GJT30036.1"/>
    </source>
</evidence>
<name>A0ABQ5CSI3_9ASTR</name>
<keyword evidence="2" id="KW-0695">RNA-directed DNA polymerase</keyword>
<protein>
    <submittedName>
        <fullName evidence="2">RNA-directed DNA polymerase, eukaryota, reverse transcriptase zinc-binding domain protein</fullName>
    </submittedName>
</protein>
<dbReference type="GO" id="GO:0003964">
    <property type="term" value="F:RNA-directed DNA polymerase activity"/>
    <property type="evidence" value="ECO:0007669"/>
    <property type="project" value="UniProtKB-KW"/>
</dbReference>
<dbReference type="InterPro" id="IPR000477">
    <property type="entry name" value="RT_dom"/>
</dbReference>
<keyword evidence="2" id="KW-0548">Nucleotidyltransferase</keyword>
<gene>
    <name evidence="2" type="ORF">Tco_0910311</name>
</gene>
<evidence type="ECO:0000259" key="1">
    <source>
        <dbReference type="PROSITE" id="PS50878"/>
    </source>
</evidence>
<dbReference type="CDD" id="cd01650">
    <property type="entry name" value="RT_nLTR_like"/>
    <property type="match status" value="1"/>
</dbReference>
<evidence type="ECO:0000313" key="3">
    <source>
        <dbReference type="Proteomes" id="UP001151760"/>
    </source>
</evidence>
<dbReference type="EMBL" id="BQNB010014591">
    <property type="protein sequence ID" value="GJT30036.1"/>
    <property type="molecule type" value="Genomic_DNA"/>
</dbReference>
<keyword evidence="2" id="KW-0808">Transferase</keyword>
<dbReference type="PANTHER" id="PTHR33116:SF77">
    <property type="entry name" value="RNA-DIRECTED DNA POLYMERASE"/>
    <property type="match status" value="1"/>
</dbReference>
<dbReference type="PROSITE" id="PS50878">
    <property type="entry name" value="RT_POL"/>
    <property type="match status" value="1"/>
</dbReference>
<dbReference type="InterPro" id="IPR026960">
    <property type="entry name" value="RVT-Znf"/>
</dbReference>
<feature type="domain" description="Reverse transcriptase" evidence="1">
    <location>
        <begin position="50"/>
        <end position="327"/>
    </location>
</feature>
<reference evidence="2" key="2">
    <citation type="submission" date="2022-01" db="EMBL/GenBank/DDBJ databases">
        <authorList>
            <person name="Yamashiro T."/>
            <person name="Shiraishi A."/>
            <person name="Satake H."/>
            <person name="Nakayama K."/>
        </authorList>
    </citation>
    <scope>NUCLEOTIDE SEQUENCE</scope>
</reference>